<sequence>MATILDIHMYKQEILNHIKKVFPNAEEYSNGVESWVEVIHNNIKYGTSYPNSLEPYLEHGMESHVLANTMLDRLTREIVKGEDIND</sequence>
<proteinExistence type="predicted"/>
<protein>
    <submittedName>
        <fullName evidence="1">Uncharacterized protein</fullName>
    </submittedName>
</protein>
<evidence type="ECO:0000313" key="2">
    <source>
        <dbReference type="Proteomes" id="UP000479357"/>
    </source>
</evidence>
<dbReference type="RefSeq" id="YP_009855800.1">
    <property type="nucleotide sequence ID" value="NC_048847.1"/>
</dbReference>
<accession>A0A6C0R1Z2</accession>
<evidence type="ECO:0000313" key="1">
    <source>
        <dbReference type="EMBL" id="QHZ59847.1"/>
    </source>
</evidence>
<organism evidence="1 2">
    <name type="scientific">Alteromonas phage vB_AmeM_PT11-V22</name>
    <dbReference type="NCBI Taxonomy" id="2704031"/>
    <lineage>
        <taxon>Viruses</taxon>
        <taxon>Duplodnaviria</taxon>
        <taxon>Heunggongvirae</taxon>
        <taxon>Uroviricota</taxon>
        <taxon>Caudoviricetes</taxon>
        <taxon>Myoalterovirus</taxon>
        <taxon>Myoalterovirus PT11V22</taxon>
    </lineage>
</organism>
<dbReference type="KEGG" id="vg:55626540"/>
<dbReference type="GeneID" id="55626540"/>
<reference evidence="1 2" key="1">
    <citation type="submission" date="2019-12" db="EMBL/GenBank/DDBJ databases">
        <title>Alteromonas phage V22 represents a new genus of marine bacteriophages that requires a novel tail fiber chaperone for host recognition.</title>
        <authorList>
            <person name="Gonzalez-Serrano R."/>
            <person name="Dunne M."/>
            <person name="Rosselli R."/>
            <person name="Martin-Cuadrado A.-B."/>
            <person name="Grosboillot V."/>
            <person name="Zinsli L."/>
            <person name="Roda-Garcia J.J."/>
            <person name="Loessner M.J."/>
            <person name="Rodriguez-Valera F."/>
        </authorList>
    </citation>
    <scope>NUCLEOTIDE SEQUENCE [LARGE SCALE GENOMIC DNA]</scope>
</reference>
<name>A0A6C0R1Z2_9CAUD</name>
<dbReference type="Proteomes" id="UP000479357">
    <property type="component" value="Segment"/>
</dbReference>
<dbReference type="EMBL" id="MN877442">
    <property type="protein sequence ID" value="QHZ59847.1"/>
    <property type="molecule type" value="Genomic_DNA"/>
</dbReference>
<keyword evidence="2" id="KW-1185">Reference proteome</keyword>